<evidence type="ECO:0000256" key="2">
    <source>
        <dbReference type="SAM" id="Phobius"/>
    </source>
</evidence>
<evidence type="ECO:0000313" key="4">
    <source>
        <dbReference type="EMBL" id="MDA3629405.1"/>
    </source>
</evidence>
<dbReference type="GO" id="GO:0003677">
    <property type="term" value="F:DNA binding"/>
    <property type="evidence" value="ECO:0007669"/>
    <property type="project" value="UniProtKB-KW"/>
</dbReference>
<dbReference type="PANTHER" id="PTHR21180">
    <property type="entry name" value="ENDONUCLEASE/EXONUCLEASE/PHOSPHATASE FAMILY DOMAIN-CONTAINING PROTEIN 1"/>
    <property type="match status" value="1"/>
</dbReference>
<feature type="transmembrane region" description="Helical" evidence="2">
    <location>
        <begin position="78"/>
        <end position="99"/>
    </location>
</feature>
<keyword evidence="2" id="KW-1133">Transmembrane helix</keyword>
<accession>A0ABT4V608</accession>
<dbReference type="InterPro" id="IPR051675">
    <property type="entry name" value="Endo/Exo/Phosphatase_dom_1"/>
</dbReference>
<proteinExistence type="predicted"/>
<name>A0ABT4V608_9PSEU</name>
<evidence type="ECO:0000256" key="1">
    <source>
        <dbReference type="SAM" id="MobiDB-lite"/>
    </source>
</evidence>
<dbReference type="PANTHER" id="PTHR21180:SF32">
    <property type="entry name" value="ENDONUCLEASE_EXONUCLEASE_PHOSPHATASE FAMILY DOMAIN-CONTAINING PROTEIN 1"/>
    <property type="match status" value="1"/>
</dbReference>
<dbReference type="SMART" id="SM00278">
    <property type="entry name" value="HhH1"/>
    <property type="match status" value="2"/>
</dbReference>
<keyword evidence="4" id="KW-0238">DNA-binding</keyword>
<dbReference type="Pfam" id="PF12836">
    <property type="entry name" value="HHH_3"/>
    <property type="match status" value="1"/>
</dbReference>
<dbReference type="Gene3D" id="3.10.560.10">
    <property type="entry name" value="Outer membrane lipoprotein wza domain like"/>
    <property type="match status" value="1"/>
</dbReference>
<feature type="domain" description="Helix-hairpin-helix DNA-binding motif class 1" evidence="3">
    <location>
        <begin position="208"/>
        <end position="227"/>
    </location>
</feature>
<dbReference type="EMBL" id="JAQGLA010000066">
    <property type="protein sequence ID" value="MDA3629405.1"/>
    <property type="molecule type" value="Genomic_DNA"/>
</dbReference>
<evidence type="ECO:0000313" key="5">
    <source>
        <dbReference type="Proteomes" id="UP001210380"/>
    </source>
</evidence>
<organism evidence="4 5">
    <name type="scientific">Saccharopolyspora oryzae</name>
    <dbReference type="NCBI Taxonomy" id="2997343"/>
    <lineage>
        <taxon>Bacteria</taxon>
        <taxon>Bacillati</taxon>
        <taxon>Actinomycetota</taxon>
        <taxon>Actinomycetes</taxon>
        <taxon>Pseudonocardiales</taxon>
        <taxon>Pseudonocardiaceae</taxon>
        <taxon>Saccharopolyspora</taxon>
    </lineage>
</organism>
<gene>
    <name evidence="4" type="ORF">OU415_28520</name>
</gene>
<comment type="caution">
    <text evidence="4">The sequence shown here is derived from an EMBL/GenBank/DDBJ whole genome shotgun (WGS) entry which is preliminary data.</text>
</comment>
<sequence length="260" mass="27545">MFDVQAFRAAGEPDEELDPRSRLQSLGRHAARDDAAERAGPGYSVSPPEPAPRTRMRKFAERWLPESLLRSRVDPGRAGVLALALVAAVLLVGVIALTWTSRSVADPAPPPVLPPPLPATSAADQELVVSVVGKVSRPGLVTVEPGSRVADAVEAAGGALPDTDLTGLNLARRLTDGEQLYVAVPVPAQAQPGKGGDGKVDLNTATEEQLDELPGVGEVTAKRIVQWRTEHGGFDSVDQLREVDGIGGSRFTRLRELVRV</sequence>
<dbReference type="Proteomes" id="UP001210380">
    <property type="component" value="Unassembled WGS sequence"/>
</dbReference>
<dbReference type="InterPro" id="IPR003583">
    <property type="entry name" value="Hlx-hairpin-Hlx_DNA-bd_motif"/>
</dbReference>
<dbReference type="RefSeq" id="WP_270952420.1">
    <property type="nucleotide sequence ID" value="NZ_JAQGLA010000066.1"/>
</dbReference>
<dbReference type="Pfam" id="PF10531">
    <property type="entry name" value="SLBB"/>
    <property type="match status" value="1"/>
</dbReference>
<evidence type="ECO:0000259" key="3">
    <source>
        <dbReference type="SMART" id="SM00278"/>
    </source>
</evidence>
<keyword evidence="5" id="KW-1185">Reference proteome</keyword>
<keyword evidence="2" id="KW-0472">Membrane</keyword>
<dbReference type="InterPro" id="IPR010994">
    <property type="entry name" value="RuvA_2-like"/>
</dbReference>
<dbReference type="SUPFAM" id="SSF47781">
    <property type="entry name" value="RuvA domain 2-like"/>
    <property type="match status" value="1"/>
</dbReference>
<feature type="domain" description="Helix-hairpin-helix DNA-binding motif class 1" evidence="3">
    <location>
        <begin position="238"/>
        <end position="257"/>
    </location>
</feature>
<dbReference type="Gene3D" id="1.10.150.310">
    <property type="entry name" value="Tex RuvX-like domain-like"/>
    <property type="match status" value="1"/>
</dbReference>
<protein>
    <submittedName>
        <fullName evidence="4">ComEA family DNA-binding protein</fullName>
    </submittedName>
</protein>
<dbReference type="InterPro" id="IPR019554">
    <property type="entry name" value="Soluble_ligand-bd"/>
</dbReference>
<keyword evidence="2" id="KW-0812">Transmembrane</keyword>
<reference evidence="4 5" key="1">
    <citation type="submission" date="2022-11" db="EMBL/GenBank/DDBJ databases">
        <title>Draft genome sequence of Saccharopolyspora sp. WRP15-2 isolated from rhizosphere soils of wild rice in Thailand.</title>
        <authorList>
            <person name="Duangmal K."/>
            <person name="Kammanee S."/>
            <person name="Muangham S."/>
        </authorList>
    </citation>
    <scope>NUCLEOTIDE SEQUENCE [LARGE SCALE GENOMIC DNA]</scope>
    <source>
        <strain evidence="4 5">WRP15-2</strain>
    </source>
</reference>
<feature type="region of interest" description="Disordered" evidence="1">
    <location>
        <begin position="1"/>
        <end position="54"/>
    </location>
</feature>